<sequence>MWQSVLQRLFLPIFNSQEERDLYFSGSGFFIQENKELFVFKGGLVNFNSYFNAFPIKTFMEKTSIGDVEVKLSLVKGKGILRVFGQNLNGKKLILDKVIDGDVSGINIPLNIISNKYATLFVEFMACEDSIISGIEYVTYSDKKREIYLGIVTTTFNRQKQVLNLIKKLSDNDELLSHTKLYVINNGEDIPFSGNDFVTVVKNENTGGSGGFMTGLLNSQERNHTHTMFIDDDALCHPESIVKAISFLSYALDPNTSLGGAMLYEKKPYIQYEAGAKIQGFNLVPRNMNMDLRYESNHFFNNFVESADYGPWWFFIFPNIQRLKFSFPFFVRGDDVTFSLRNKFKPIMLNGLCSWQESFDAKISPTVEYLAFRSFLMINIVYSERLSSAFSLFMNVHKRILFELLGFKYTIASALNESIKDVLIGPDFWKKNIKMATRLKEISDKAGSIESISVSGYDFKSSGIGYGLKKKVLVALTLGGNLLPLAVNKERKYIYGMTANPYASLRTREIVYFSPELEKGFLVIRNRPLFWKLFLKSIYLSAKITVKRKKLRKLYLSSLITFESKDFWEGK</sequence>
<protein>
    <submittedName>
        <fullName evidence="1">Glycosyltransferase</fullName>
    </submittedName>
</protein>
<name>A0A3Y9C4T1_SALEB</name>
<comment type="caution">
    <text evidence="1">The sequence shown here is derived from an EMBL/GenBank/DDBJ whole genome shotgun (WGS) entry which is preliminary data.</text>
</comment>
<proteinExistence type="predicted"/>
<dbReference type="InterPro" id="IPR029044">
    <property type="entry name" value="Nucleotide-diphossugar_trans"/>
</dbReference>
<organism evidence="1">
    <name type="scientific">Salmonella enterica subsp. enterica serovar Java</name>
    <dbReference type="NCBI Taxonomy" id="224729"/>
    <lineage>
        <taxon>Bacteria</taxon>
        <taxon>Pseudomonadati</taxon>
        <taxon>Pseudomonadota</taxon>
        <taxon>Gammaproteobacteria</taxon>
        <taxon>Enterobacterales</taxon>
        <taxon>Enterobacteriaceae</taxon>
        <taxon>Salmonella</taxon>
    </lineage>
</organism>
<gene>
    <name evidence="1" type="ORF">AU894_22800</name>
</gene>
<dbReference type="Proteomes" id="UP000839644">
    <property type="component" value="Unassembled WGS sequence"/>
</dbReference>
<accession>A0A3Y9C4T1</accession>
<evidence type="ECO:0000313" key="1">
    <source>
        <dbReference type="EMBL" id="EAB8478980.1"/>
    </source>
</evidence>
<dbReference type="EMBL" id="AAAFYZ010000079">
    <property type="protein sequence ID" value="EAB8478980.1"/>
    <property type="molecule type" value="Genomic_DNA"/>
</dbReference>
<reference evidence="1" key="1">
    <citation type="submission" date="2018-08" db="EMBL/GenBank/DDBJ databases">
        <authorList>
            <person name="Ashton P.M."/>
            <person name="Dallman T."/>
            <person name="Nair S."/>
            <person name="De Pinna E."/>
            <person name="Peters T."/>
            <person name="Grant K."/>
        </authorList>
    </citation>
    <scope>NUCLEOTIDE SEQUENCE [LARGE SCALE GENOMIC DNA]</scope>
    <source>
        <strain evidence="1">43913</strain>
    </source>
</reference>
<dbReference type="Gene3D" id="3.90.550.60">
    <property type="match status" value="1"/>
</dbReference>
<dbReference type="AlphaFoldDB" id="A0A3Y9C4T1"/>
<dbReference type="SUPFAM" id="SSF53448">
    <property type="entry name" value="Nucleotide-diphospho-sugar transferases"/>
    <property type="match status" value="1"/>
</dbReference>